<organism evidence="2 3">
    <name type="scientific">Phasianus colchicus</name>
    <name type="common">Common pheasant</name>
    <dbReference type="NCBI Taxonomy" id="9054"/>
    <lineage>
        <taxon>Eukaryota</taxon>
        <taxon>Metazoa</taxon>
        <taxon>Chordata</taxon>
        <taxon>Craniata</taxon>
        <taxon>Vertebrata</taxon>
        <taxon>Euteleostomi</taxon>
        <taxon>Archelosauria</taxon>
        <taxon>Archosauria</taxon>
        <taxon>Dinosauria</taxon>
        <taxon>Saurischia</taxon>
        <taxon>Theropoda</taxon>
        <taxon>Coelurosauria</taxon>
        <taxon>Aves</taxon>
        <taxon>Neognathae</taxon>
        <taxon>Galloanserae</taxon>
        <taxon>Galliformes</taxon>
        <taxon>Phasianidae</taxon>
        <taxon>Phasianinae</taxon>
        <taxon>Phasianus</taxon>
    </lineage>
</organism>
<dbReference type="Ensembl" id="ENSPCLT00000007384.1">
    <property type="protein sequence ID" value="ENSPCLP00000005287.1"/>
    <property type="gene ID" value="ENSPCLG00000004510.1"/>
</dbReference>
<protein>
    <submittedName>
        <fullName evidence="2">Uncharacterized protein</fullName>
    </submittedName>
</protein>
<feature type="transmembrane region" description="Helical" evidence="1">
    <location>
        <begin position="33"/>
        <end position="54"/>
    </location>
</feature>
<evidence type="ECO:0000256" key="1">
    <source>
        <dbReference type="SAM" id="Phobius"/>
    </source>
</evidence>
<reference evidence="2" key="1">
    <citation type="submission" date="2025-08" db="UniProtKB">
        <authorList>
            <consortium name="Ensembl"/>
        </authorList>
    </citation>
    <scope>IDENTIFICATION</scope>
</reference>
<dbReference type="AlphaFoldDB" id="A0A669P8Q3"/>
<keyword evidence="1" id="KW-0812">Transmembrane</keyword>
<proteinExistence type="predicted"/>
<keyword evidence="1" id="KW-0472">Membrane</keyword>
<accession>A0A669P8Q3</accession>
<keyword evidence="1" id="KW-1133">Transmembrane helix</keyword>
<sequence>MLEGKGNVVPEPIVCPTESKERTTESVTQEYKFIFPFSLVSFLAVIFFFCYFSLICPYASLHEETEELHQPANQSPDHVTCSIIAVGSM</sequence>
<dbReference type="Proteomes" id="UP000472261">
    <property type="component" value="Unplaced"/>
</dbReference>
<evidence type="ECO:0000313" key="2">
    <source>
        <dbReference type="Ensembl" id="ENSPCLP00000005287.1"/>
    </source>
</evidence>
<keyword evidence="3" id="KW-1185">Reference proteome</keyword>
<evidence type="ECO:0000313" key="3">
    <source>
        <dbReference type="Proteomes" id="UP000472261"/>
    </source>
</evidence>
<reference evidence="2" key="2">
    <citation type="submission" date="2025-09" db="UniProtKB">
        <authorList>
            <consortium name="Ensembl"/>
        </authorList>
    </citation>
    <scope>IDENTIFICATION</scope>
</reference>
<name>A0A669P8Q3_PHACC</name>